<organism evidence="1 2">
    <name type="scientific">Desulfobacca acetoxidans (strain ATCC 700848 / DSM 11109 / ASRB2)</name>
    <dbReference type="NCBI Taxonomy" id="880072"/>
    <lineage>
        <taxon>Bacteria</taxon>
        <taxon>Pseudomonadati</taxon>
        <taxon>Thermodesulfobacteriota</taxon>
        <taxon>Desulfobaccia</taxon>
        <taxon>Desulfobaccales</taxon>
        <taxon>Desulfobaccaceae</taxon>
        <taxon>Desulfobacca</taxon>
    </lineage>
</organism>
<dbReference type="KEGG" id="dao:Desac_2179"/>
<dbReference type="eggNOG" id="COG0468">
    <property type="taxonomic scope" value="Bacteria"/>
</dbReference>
<gene>
    <name evidence="1" type="ordered locus">Desac_2179</name>
</gene>
<dbReference type="EMBL" id="CP002629">
    <property type="protein sequence ID" value="AEB10008.1"/>
    <property type="molecule type" value="Genomic_DNA"/>
</dbReference>
<dbReference type="STRING" id="880072.Desac_2179"/>
<protein>
    <recommendedName>
        <fullName evidence="3">DNA recombination and repair protein Rad51-like C-terminal domain-containing protein</fullName>
    </recommendedName>
</protein>
<reference evidence="1 2" key="1">
    <citation type="journal article" date="2011" name="Stand. Genomic Sci.">
        <title>Complete genome sequence of the acetate-degrading sulfate reducer Desulfobacca acetoxidans type strain (ASRB2).</title>
        <authorList>
            <person name="Goker M."/>
            <person name="Teshima H."/>
            <person name="Lapidus A."/>
            <person name="Nolan M."/>
            <person name="Lucas S."/>
            <person name="Hammon N."/>
            <person name="Deshpande S."/>
            <person name="Cheng J.F."/>
            <person name="Tapia R."/>
            <person name="Han C."/>
            <person name="Goodwin L."/>
            <person name="Pitluck S."/>
            <person name="Huntemann M."/>
            <person name="Liolios K."/>
            <person name="Ivanova N."/>
            <person name="Pagani I."/>
            <person name="Mavromatis K."/>
            <person name="Ovchinikova G."/>
            <person name="Pati A."/>
            <person name="Chen A."/>
            <person name="Palaniappan K."/>
            <person name="Land M."/>
            <person name="Hauser L."/>
            <person name="Brambilla E.M."/>
            <person name="Rohde M."/>
            <person name="Spring S."/>
            <person name="Detter J.C."/>
            <person name="Woyke T."/>
            <person name="Bristow J."/>
            <person name="Eisen J.A."/>
            <person name="Markowitz V."/>
            <person name="Hugenholtz P."/>
            <person name="Kyrpides N.C."/>
            <person name="Klenk H.P."/>
        </authorList>
    </citation>
    <scope>NUCLEOTIDE SEQUENCE [LARGE SCALE GENOMIC DNA]</scope>
    <source>
        <strain evidence="2">ATCC 700848 / DSM 11109 / ASRB2</strain>
    </source>
</reference>
<dbReference type="InterPro" id="IPR027417">
    <property type="entry name" value="P-loop_NTPase"/>
</dbReference>
<proteinExistence type="predicted"/>
<reference evidence="2" key="2">
    <citation type="submission" date="2011-03" db="EMBL/GenBank/DDBJ databases">
        <title>The complete genome of Desulfobacca acetoxidans DSM 11109.</title>
        <authorList>
            <consortium name="US DOE Joint Genome Institute (JGI-PGF)"/>
            <person name="Lucas S."/>
            <person name="Copeland A."/>
            <person name="Lapidus A."/>
            <person name="Bruce D."/>
            <person name="Goodwin L."/>
            <person name="Pitluck S."/>
            <person name="Peters L."/>
            <person name="Kyrpides N."/>
            <person name="Mavromatis K."/>
            <person name="Ivanova N."/>
            <person name="Ovchinnikova G."/>
            <person name="Teshima H."/>
            <person name="Detter J.C."/>
            <person name="Han C."/>
            <person name="Land M."/>
            <person name="Hauser L."/>
            <person name="Markowitz V."/>
            <person name="Cheng J.-F."/>
            <person name="Hugenholtz P."/>
            <person name="Woyke T."/>
            <person name="Wu D."/>
            <person name="Spring S."/>
            <person name="Schueler E."/>
            <person name="Brambilla E."/>
            <person name="Klenk H.-P."/>
            <person name="Eisen J.A."/>
        </authorList>
    </citation>
    <scope>NUCLEOTIDE SEQUENCE [LARGE SCALE GENOMIC DNA]</scope>
    <source>
        <strain evidence="2">ATCC 700848 / DSM 11109 / ASRB2</strain>
    </source>
</reference>
<evidence type="ECO:0000313" key="1">
    <source>
        <dbReference type="EMBL" id="AEB10008.1"/>
    </source>
</evidence>
<evidence type="ECO:0008006" key="3">
    <source>
        <dbReference type="Google" id="ProtNLM"/>
    </source>
</evidence>
<dbReference type="Proteomes" id="UP000000483">
    <property type="component" value="Chromosome"/>
</dbReference>
<dbReference type="Gene3D" id="3.40.50.300">
    <property type="entry name" value="P-loop containing nucleotide triphosphate hydrolases"/>
    <property type="match status" value="1"/>
</dbReference>
<dbReference type="AlphaFoldDB" id="F2NDE2"/>
<accession>F2NDE2</accession>
<evidence type="ECO:0000313" key="2">
    <source>
        <dbReference type="Proteomes" id="UP000000483"/>
    </source>
</evidence>
<name>F2NDE2_DESAR</name>
<keyword evidence="2" id="KW-1185">Reference proteome</keyword>
<dbReference type="RefSeq" id="WP_013707117.1">
    <property type="nucleotide sequence ID" value="NC_015388.1"/>
</dbReference>
<sequence>MGCYLPLKSESALTNPFSLIPFPSSLLTFGEGMRFLTAAAAAWGVARGLAVLVVDAANRFDPYQLVREGRKRGLLPDQVLTRVQVSRVFTCHQLVQLVWEGLPAELAKVDRALVILLGPCSLFYDEQTPLAERRRLFRTMMGGLVQVKQRAALWFLQANLPPQVANQHFGRLLARLADQVVRAGAGEGDGRRVCLVRAAAG</sequence>
<dbReference type="HOGENOM" id="CLU_1358598_0_0_7"/>